<dbReference type="PANTHER" id="PTHR10150">
    <property type="entry name" value="DNA REPAIR ENDONUCLEASE XPF"/>
    <property type="match status" value="1"/>
</dbReference>
<feature type="domain" description="ERCC4" evidence="11">
    <location>
        <begin position="761"/>
        <end position="841"/>
    </location>
</feature>
<comment type="similarity">
    <text evidence="2">Belongs to the XPF family.</text>
</comment>
<evidence type="ECO:0000256" key="9">
    <source>
        <dbReference type="ARBA" id="ARBA00023242"/>
    </source>
</evidence>
<dbReference type="OrthoDB" id="361020at2759"/>
<evidence type="ECO:0000256" key="5">
    <source>
        <dbReference type="ARBA" id="ARBA00022763"/>
    </source>
</evidence>
<dbReference type="GO" id="GO:0000110">
    <property type="term" value="C:nucleotide-excision repair factor 1 complex"/>
    <property type="evidence" value="ECO:0007669"/>
    <property type="project" value="TreeGrafter"/>
</dbReference>
<dbReference type="AlphaFoldDB" id="A0A4V4HDW8"/>
<evidence type="ECO:0000256" key="1">
    <source>
        <dbReference type="ARBA" id="ARBA00004123"/>
    </source>
</evidence>
<dbReference type="SUPFAM" id="SSF47781">
    <property type="entry name" value="RuvA domain 2-like"/>
    <property type="match status" value="1"/>
</dbReference>
<evidence type="ECO:0000313" key="12">
    <source>
        <dbReference type="EMBL" id="THU88965.1"/>
    </source>
</evidence>
<dbReference type="GO" id="GO:0000014">
    <property type="term" value="F:single-stranded DNA endodeoxyribonuclease activity"/>
    <property type="evidence" value="ECO:0007669"/>
    <property type="project" value="TreeGrafter"/>
</dbReference>
<dbReference type="Pfam" id="PF02732">
    <property type="entry name" value="ERCC4"/>
    <property type="match status" value="1"/>
</dbReference>
<keyword evidence="13" id="KW-1185">Reference proteome</keyword>
<proteinExistence type="inferred from homology"/>
<evidence type="ECO:0000256" key="6">
    <source>
        <dbReference type="ARBA" id="ARBA00022801"/>
    </source>
</evidence>
<dbReference type="InterPro" id="IPR010994">
    <property type="entry name" value="RuvA_2-like"/>
</dbReference>
<keyword evidence="7" id="KW-0238">DNA-binding</keyword>
<dbReference type="SUPFAM" id="SSF52980">
    <property type="entry name" value="Restriction endonuclease-like"/>
    <property type="match status" value="1"/>
</dbReference>
<dbReference type="PANTHER" id="PTHR10150:SF0">
    <property type="entry name" value="DNA REPAIR ENDONUCLEASE XPF"/>
    <property type="match status" value="1"/>
</dbReference>
<dbReference type="InterPro" id="IPR011335">
    <property type="entry name" value="Restrct_endonuc-II-like"/>
</dbReference>
<evidence type="ECO:0000256" key="10">
    <source>
        <dbReference type="SAM" id="MobiDB-lite"/>
    </source>
</evidence>
<dbReference type="EMBL" id="ML179388">
    <property type="protein sequence ID" value="THU88965.1"/>
    <property type="molecule type" value="Genomic_DNA"/>
</dbReference>
<dbReference type="SMART" id="SM00891">
    <property type="entry name" value="ERCC4"/>
    <property type="match status" value="1"/>
</dbReference>
<dbReference type="CDD" id="cd20078">
    <property type="entry name" value="XPF_nuclease_XPF_euk"/>
    <property type="match status" value="1"/>
</dbReference>
<accession>A0A4V4HDW8</accession>
<sequence length="1018" mass="113693">MSTLLPFHTVILNEIHDPATSDLIVLARGLGLRRILCTLLKIYDSPQNLILLVNATQEEETEIGEELGIMGCRKPGLRVVGYETGSRDRQDLYKKGGLISVTSRILVVDMLQNDIPVDLITGMLVLHAEKISPLHLVSFITRLYREKNKTSFLKAFTDQPEHITSGLQPLKNVMKELQLRRVHIYPRFHQDIKDTLERRRADVVELSQDMTQAMDDIHGAIVQCMNSTLAELRRSKDLDLEGISLPAAYFSSFDHTVRKQLDPIWHKVGGTTKALVRDLGVLRRLVGYLLTYDPLQFHSYCQSLIAASNESSSSKNSSDSSVGKSQWMFTDAANIIFERAKYRCFLMNSASKGKTPASVKPPEVIDLVDDEEGWNALYELEGRVPPPAQNTSSKPDKLPSWLPANMQPVLEELPKWSLLAEILEEIEGEILRMENDALTSKGKGVSGDGAEFGTNTTLVMCSSDATCTLLTEYLAKMDNKRPKGEWGRRMMLRKLKSWLWWEQKKKQLMEKGGAAGAAAVVGYNEMLLRGAGGLDDGGLGDDGIDDGISEALKKKDREKAQKQASRRRVRGAAPVNAVGGRGTTVPPQSATSENVDMEVLAMDDNEIQLNFGVEAADVTTLNFATEFDTHYGLLQPAQTVLVRAYSDDSDDMVLDELKPRFIVMYEPCMEFVRRVEVYKCSNPGLAVRVYHMVYSNSCEEHKYLAGIRREKDSFERLIKERGSMLLPIYEDRQRSESDAIIKTISSRIAGGRRELSTVPSQVIVDMREFRSTLPSLLHAANLLVIPATLTVGDYILTPDICVERKSLADLVSSFNSGRLYTQCELMSVHYKTPVLLIEFEEDKAFSLEVVSDLKSYVKPTGRYPPPKKKPTGTSGDPSSSSYENPSKSPSIQSKIVLLTLSFPRLKIIWSSSPYFTAEIFNDLKKDRPEPDPVKAISVGTEEEDPSTTGMGVNAAAEELVRSFPGVNEKNVRYVMGKVGNVRRLCEMELVEVQGILGAEPGKACYEFLHRGEEGWRKR</sequence>
<dbReference type="GO" id="GO:0000712">
    <property type="term" value="P:resolution of meiotic recombination intermediates"/>
    <property type="evidence" value="ECO:0007669"/>
    <property type="project" value="TreeGrafter"/>
</dbReference>
<comment type="subcellular location">
    <subcellularLocation>
        <location evidence="1">Nucleus</location>
    </subcellularLocation>
</comment>
<feature type="region of interest" description="Disordered" evidence="10">
    <location>
        <begin position="551"/>
        <end position="591"/>
    </location>
</feature>
<evidence type="ECO:0000256" key="4">
    <source>
        <dbReference type="ARBA" id="ARBA00022759"/>
    </source>
</evidence>
<dbReference type="FunFam" id="3.40.50.10130:FF:000002">
    <property type="entry name" value="DNA repair endonuclease XPF"/>
    <property type="match status" value="1"/>
</dbReference>
<dbReference type="Proteomes" id="UP000297245">
    <property type="component" value="Unassembled WGS sequence"/>
</dbReference>
<feature type="compositionally biased region" description="Basic and acidic residues" evidence="10">
    <location>
        <begin position="551"/>
        <end position="561"/>
    </location>
</feature>
<keyword evidence="4" id="KW-0255">Endonuclease</keyword>
<dbReference type="Gene3D" id="3.40.50.10130">
    <property type="match status" value="1"/>
</dbReference>
<dbReference type="GO" id="GO:0003697">
    <property type="term" value="F:single-stranded DNA binding"/>
    <property type="evidence" value="ECO:0007669"/>
    <property type="project" value="TreeGrafter"/>
</dbReference>
<gene>
    <name evidence="12" type="ORF">K435DRAFT_729524</name>
</gene>
<keyword evidence="5" id="KW-0227">DNA damage</keyword>
<evidence type="ECO:0000259" key="11">
    <source>
        <dbReference type="SMART" id="SM00891"/>
    </source>
</evidence>
<keyword evidence="3" id="KW-0540">Nuclease</keyword>
<evidence type="ECO:0000256" key="3">
    <source>
        <dbReference type="ARBA" id="ARBA00022722"/>
    </source>
</evidence>
<dbReference type="GO" id="GO:0000724">
    <property type="term" value="P:double-strand break repair via homologous recombination"/>
    <property type="evidence" value="ECO:0007669"/>
    <property type="project" value="TreeGrafter"/>
</dbReference>
<keyword evidence="9" id="KW-0539">Nucleus</keyword>
<dbReference type="InterPro" id="IPR006166">
    <property type="entry name" value="ERCC4_domain"/>
</dbReference>
<dbReference type="InterPro" id="IPR047520">
    <property type="entry name" value="XPF_nuclease"/>
</dbReference>
<feature type="compositionally biased region" description="Low complexity" evidence="10">
    <location>
        <begin position="871"/>
        <end position="888"/>
    </location>
</feature>
<protein>
    <recommendedName>
        <fullName evidence="11">ERCC4 domain-containing protein</fullName>
    </recommendedName>
</protein>
<keyword evidence="6" id="KW-0378">Hydrolase</keyword>
<evidence type="ECO:0000256" key="7">
    <source>
        <dbReference type="ARBA" id="ARBA00023125"/>
    </source>
</evidence>
<evidence type="ECO:0000313" key="13">
    <source>
        <dbReference type="Proteomes" id="UP000297245"/>
    </source>
</evidence>
<organism evidence="12 13">
    <name type="scientific">Dendrothele bispora (strain CBS 962.96)</name>
    <dbReference type="NCBI Taxonomy" id="1314807"/>
    <lineage>
        <taxon>Eukaryota</taxon>
        <taxon>Fungi</taxon>
        <taxon>Dikarya</taxon>
        <taxon>Basidiomycota</taxon>
        <taxon>Agaricomycotina</taxon>
        <taxon>Agaricomycetes</taxon>
        <taxon>Agaricomycetidae</taxon>
        <taxon>Agaricales</taxon>
        <taxon>Agaricales incertae sedis</taxon>
        <taxon>Dendrothele</taxon>
    </lineage>
</organism>
<feature type="region of interest" description="Disordered" evidence="10">
    <location>
        <begin position="860"/>
        <end position="888"/>
    </location>
</feature>
<name>A0A4V4HDW8_DENBC</name>
<dbReference type="GO" id="GO:1901255">
    <property type="term" value="P:nucleotide-excision repair involved in interstrand cross-link repair"/>
    <property type="evidence" value="ECO:0007669"/>
    <property type="project" value="TreeGrafter"/>
</dbReference>
<keyword evidence="8" id="KW-0234">DNA repair</keyword>
<dbReference type="Gene3D" id="1.10.150.20">
    <property type="entry name" value="5' to 3' exonuclease, C-terminal subdomain"/>
    <property type="match status" value="1"/>
</dbReference>
<evidence type="ECO:0000256" key="8">
    <source>
        <dbReference type="ARBA" id="ARBA00023204"/>
    </source>
</evidence>
<reference evidence="12 13" key="1">
    <citation type="journal article" date="2019" name="Nat. Ecol. Evol.">
        <title>Megaphylogeny resolves global patterns of mushroom evolution.</title>
        <authorList>
            <person name="Varga T."/>
            <person name="Krizsan K."/>
            <person name="Foldi C."/>
            <person name="Dima B."/>
            <person name="Sanchez-Garcia M."/>
            <person name="Sanchez-Ramirez S."/>
            <person name="Szollosi G.J."/>
            <person name="Szarkandi J.G."/>
            <person name="Papp V."/>
            <person name="Albert L."/>
            <person name="Andreopoulos W."/>
            <person name="Angelini C."/>
            <person name="Antonin V."/>
            <person name="Barry K.W."/>
            <person name="Bougher N.L."/>
            <person name="Buchanan P."/>
            <person name="Buyck B."/>
            <person name="Bense V."/>
            <person name="Catcheside P."/>
            <person name="Chovatia M."/>
            <person name="Cooper J."/>
            <person name="Damon W."/>
            <person name="Desjardin D."/>
            <person name="Finy P."/>
            <person name="Geml J."/>
            <person name="Haridas S."/>
            <person name="Hughes K."/>
            <person name="Justo A."/>
            <person name="Karasinski D."/>
            <person name="Kautmanova I."/>
            <person name="Kiss B."/>
            <person name="Kocsube S."/>
            <person name="Kotiranta H."/>
            <person name="LaButti K.M."/>
            <person name="Lechner B.E."/>
            <person name="Liimatainen K."/>
            <person name="Lipzen A."/>
            <person name="Lukacs Z."/>
            <person name="Mihaltcheva S."/>
            <person name="Morgado L.N."/>
            <person name="Niskanen T."/>
            <person name="Noordeloos M.E."/>
            <person name="Ohm R.A."/>
            <person name="Ortiz-Santana B."/>
            <person name="Ovrebo C."/>
            <person name="Racz N."/>
            <person name="Riley R."/>
            <person name="Savchenko A."/>
            <person name="Shiryaev A."/>
            <person name="Soop K."/>
            <person name="Spirin V."/>
            <person name="Szebenyi C."/>
            <person name="Tomsovsky M."/>
            <person name="Tulloss R.E."/>
            <person name="Uehling J."/>
            <person name="Grigoriev I.V."/>
            <person name="Vagvolgyi C."/>
            <person name="Papp T."/>
            <person name="Martin F.M."/>
            <person name="Miettinen O."/>
            <person name="Hibbett D.S."/>
            <person name="Nagy L.G."/>
        </authorList>
    </citation>
    <scope>NUCLEOTIDE SEQUENCE [LARGE SCALE GENOMIC DNA]</scope>
    <source>
        <strain evidence="12 13">CBS 962.96</strain>
    </source>
</reference>
<dbReference type="GO" id="GO:0003684">
    <property type="term" value="F:damaged DNA binding"/>
    <property type="evidence" value="ECO:0007669"/>
    <property type="project" value="TreeGrafter"/>
</dbReference>
<evidence type="ECO:0000256" key="2">
    <source>
        <dbReference type="ARBA" id="ARBA00010015"/>
    </source>
</evidence>